<reference evidence="2" key="1">
    <citation type="submission" date="2022-08" db="EMBL/GenBank/DDBJ databases">
        <title>Genomic analyses of the natural microbiome of Caenorhabditis elegans.</title>
        <authorList>
            <person name="Samuel B."/>
        </authorList>
    </citation>
    <scope>NUCLEOTIDE SEQUENCE</scope>
    <source>
        <strain evidence="2">BIGb0277</strain>
    </source>
</reference>
<comment type="caution">
    <text evidence="2">The sequence shown here is derived from an EMBL/GenBank/DDBJ whole genome shotgun (WGS) entry which is preliminary data.</text>
</comment>
<dbReference type="Proteomes" id="UP001320691">
    <property type="component" value="Unassembled WGS sequence"/>
</dbReference>
<gene>
    <name evidence="2" type="ORF">M2412_001098</name>
</gene>
<dbReference type="AlphaFoldDB" id="A0AAW5PFD6"/>
<dbReference type="EMBL" id="JANUEK010000002">
    <property type="protein sequence ID" value="MCS4279131.1"/>
    <property type="molecule type" value="Genomic_DNA"/>
</dbReference>
<accession>A0AAW5PFD6</accession>
<sequence length="66" mass="7431">MTASRALQHRRSRASAISRSAWLDLPDLPRPADARRCPRRWMFTLMAGACLLALLALLPLLLFTGR</sequence>
<keyword evidence="1" id="KW-0812">Transmembrane</keyword>
<evidence type="ECO:0000256" key="1">
    <source>
        <dbReference type="SAM" id="Phobius"/>
    </source>
</evidence>
<name>A0AAW5PFD6_9GAMM</name>
<evidence type="ECO:0000313" key="3">
    <source>
        <dbReference type="Proteomes" id="UP001320691"/>
    </source>
</evidence>
<protein>
    <submittedName>
        <fullName evidence="2">Uncharacterized protein</fullName>
    </submittedName>
</protein>
<feature type="transmembrane region" description="Helical" evidence="1">
    <location>
        <begin position="41"/>
        <end position="63"/>
    </location>
</feature>
<proteinExistence type="predicted"/>
<organism evidence="2 3">
    <name type="scientific">Stenotrophomonas rhizophila</name>
    <dbReference type="NCBI Taxonomy" id="216778"/>
    <lineage>
        <taxon>Bacteria</taxon>
        <taxon>Pseudomonadati</taxon>
        <taxon>Pseudomonadota</taxon>
        <taxon>Gammaproteobacteria</taxon>
        <taxon>Lysobacterales</taxon>
        <taxon>Lysobacteraceae</taxon>
        <taxon>Stenotrophomonas</taxon>
    </lineage>
</organism>
<keyword evidence="1" id="KW-1133">Transmembrane helix</keyword>
<keyword evidence="1" id="KW-0472">Membrane</keyword>
<evidence type="ECO:0000313" key="2">
    <source>
        <dbReference type="EMBL" id="MCS4279131.1"/>
    </source>
</evidence>
<dbReference type="RefSeq" id="WP_259259906.1">
    <property type="nucleotide sequence ID" value="NZ_JANUEK010000002.1"/>
</dbReference>